<evidence type="ECO:0000313" key="13">
    <source>
        <dbReference type="Proteomes" id="UP001217754"/>
    </source>
</evidence>
<sequence>MSSRLDTPPKEEEPVRIVMSHTDLTPLDVVKTRLQVQNSVRYDTTAVASEARSANVSRPCPGQEQVRQNALHTRGAYVVPRTAPTYHLTPTIPMTLAENGQAVCVFPEKCRPQACEVESLLRERRMNGIWDGIVKVARTEGWSGLWRGLVPTVAMTVPSQVTYMTCYDIFRRMLLSLEVARPSRIDQKAAQPSPNLAYDSDSELYVPDFPCDMPCEHERGPSEPLRIPLLGASLISGAFSRSVSATLVTPLELLRTRLQASYGRSSMTSVLDPLFREVCNDGPGVLWRGLSATLWRDVPFSALYFTGYEAGKYMLTGAGFGESQTSTFWHEFGISFGVGATSGCVAAIATQPFDLVKTRLQAEMSPADPRYPASPAASPARSMFRALRHIVDTEGAAGLFRGLSPRLAKVAPSCGIMIGSFEVVGRLLANARQSS</sequence>
<name>A0AAF0F0B7_9BASI</name>
<dbReference type="Pfam" id="PF00153">
    <property type="entry name" value="Mito_carr"/>
    <property type="match status" value="3"/>
</dbReference>
<dbReference type="Gene3D" id="1.50.40.10">
    <property type="entry name" value="Mitochondrial carrier domain"/>
    <property type="match status" value="2"/>
</dbReference>
<dbReference type="SUPFAM" id="SSF103506">
    <property type="entry name" value="Mitochondrial carrier"/>
    <property type="match status" value="1"/>
</dbReference>
<feature type="repeat" description="Solcar" evidence="10">
    <location>
        <begin position="228"/>
        <end position="314"/>
    </location>
</feature>
<reference evidence="12" key="1">
    <citation type="submission" date="2023-03" db="EMBL/GenBank/DDBJ databases">
        <title>Mating type loci evolution in Malassezia.</title>
        <authorList>
            <person name="Coelho M.A."/>
        </authorList>
    </citation>
    <scope>NUCLEOTIDE SEQUENCE</scope>
    <source>
        <strain evidence="12">CBS 9431</strain>
    </source>
</reference>
<keyword evidence="9 10" id="KW-0472">Membrane</keyword>
<dbReference type="InterPro" id="IPR045315">
    <property type="entry name" value="Mtm1-like"/>
</dbReference>
<dbReference type="RefSeq" id="XP_060121261.1">
    <property type="nucleotide sequence ID" value="XM_060265278.1"/>
</dbReference>
<evidence type="ECO:0000313" key="12">
    <source>
        <dbReference type="EMBL" id="WFD38364.1"/>
    </source>
</evidence>
<keyword evidence="5" id="KW-0677">Repeat</keyword>
<dbReference type="InterPro" id="IPR018108">
    <property type="entry name" value="MCP_transmembrane"/>
</dbReference>
<dbReference type="PRINTS" id="PR00926">
    <property type="entry name" value="MITOCARRIER"/>
</dbReference>
<keyword evidence="13" id="KW-1185">Reference proteome</keyword>
<comment type="subcellular location">
    <subcellularLocation>
        <location evidence="1">Mitochondrion inner membrane</location>
        <topology evidence="1">Multi-pass membrane protein</topology>
    </subcellularLocation>
</comment>
<dbReference type="Proteomes" id="UP001217754">
    <property type="component" value="Chromosome 2"/>
</dbReference>
<keyword evidence="7" id="KW-1133">Transmembrane helix</keyword>
<feature type="repeat" description="Solcar" evidence="10">
    <location>
        <begin position="85"/>
        <end position="173"/>
    </location>
</feature>
<evidence type="ECO:0000256" key="11">
    <source>
        <dbReference type="RuleBase" id="RU000488"/>
    </source>
</evidence>
<evidence type="ECO:0000256" key="7">
    <source>
        <dbReference type="ARBA" id="ARBA00022989"/>
    </source>
</evidence>
<evidence type="ECO:0000256" key="4">
    <source>
        <dbReference type="ARBA" id="ARBA00022692"/>
    </source>
</evidence>
<comment type="similarity">
    <text evidence="2 11">Belongs to the mitochondrial carrier (TC 2.A.29) family.</text>
</comment>
<dbReference type="GO" id="GO:0005743">
    <property type="term" value="C:mitochondrial inner membrane"/>
    <property type="evidence" value="ECO:0007669"/>
    <property type="project" value="UniProtKB-SubCell"/>
</dbReference>
<evidence type="ECO:0000256" key="6">
    <source>
        <dbReference type="ARBA" id="ARBA00022792"/>
    </source>
</evidence>
<gene>
    <name evidence="12" type="primary">MTM1</name>
    <name evidence="12" type="ORF">MJAP1_001316</name>
</gene>
<protein>
    <submittedName>
        <fullName evidence="12">Carrier protein, mitochondrial</fullName>
    </submittedName>
</protein>
<dbReference type="AlphaFoldDB" id="A0AAF0F0B7"/>
<keyword evidence="8" id="KW-0496">Mitochondrion</keyword>
<evidence type="ECO:0000256" key="9">
    <source>
        <dbReference type="ARBA" id="ARBA00023136"/>
    </source>
</evidence>
<evidence type="ECO:0000256" key="8">
    <source>
        <dbReference type="ARBA" id="ARBA00023128"/>
    </source>
</evidence>
<evidence type="ECO:0000256" key="2">
    <source>
        <dbReference type="ARBA" id="ARBA00006375"/>
    </source>
</evidence>
<organism evidence="12 13">
    <name type="scientific">Malassezia japonica</name>
    <dbReference type="NCBI Taxonomy" id="223818"/>
    <lineage>
        <taxon>Eukaryota</taxon>
        <taxon>Fungi</taxon>
        <taxon>Dikarya</taxon>
        <taxon>Basidiomycota</taxon>
        <taxon>Ustilaginomycotina</taxon>
        <taxon>Malasseziomycetes</taxon>
        <taxon>Malasseziales</taxon>
        <taxon>Malasseziaceae</taxon>
        <taxon>Malassezia</taxon>
    </lineage>
</organism>
<evidence type="ECO:0000256" key="10">
    <source>
        <dbReference type="PROSITE-ProRule" id="PRU00282"/>
    </source>
</evidence>
<dbReference type="InterPro" id="IPR023395">
    <property type="entry name" value="MCP_dom_sf"/>
</dbReference>
<evidence type="ECO:0000256" key="3">
    <source>
        <dbReference type="ARBA" id="ARBA00022448"/>
    </source>
</evidence>
<dbReference type="PANTHER" id="PTHR45760">
    <property type="entry name" value="FI19922P1-RELATED"/>
    <property type="match status" value="1"/>
</dbReference>
<dbReference type="PROSITE" id="PS50920">
    <property type="entry name" value="SOLCAR"/>
    <property type="match status" value="3"/>
</dbReference>
<dbReference type="GeneID" id="85224965"/>
<dbReference type="InterPro" id="IPR002067">
    <property type="entry name" value="MCP"/>
</dbReference>
<dbReference type="EMBL" id="CP119959">
    <property type="protein sequence ID" value="WFD38364.1"/>
    <property type="molecule type" value="Genomic_DNA"/>
</dbReference>
<proteinExistence type="inferred from homology"/>
<feature type="repeat" description="Solcar" evidence="10">
    <location>
        <begin position="330"/>
        <end position="427"/>
    </location>
</feature>
<evidence type="ECO:0000256" key="5">
    <source>
        <dbReference type="ARBA" id="ARBA00022737"/>
    </source>
</evidence>
<keyword evidence="3 11" id="KW-0813">Transport</keyword>
<keyword evidence="4 10" id="KW-0812">Transmembrane</keyword>
<evidence type="ECO:0000256" key="1">
    <source>
        <dbReference type="ARBA" id="ARBA00004448"/>
    </source>
</evidence>
<accession>A0AAF0F0B7</accession>
<keyword evidence="6" id="KW-0999">Mitochondrion inner membrane</keyword>
<dbReference type="GO" id="GO:1990542">
    <property type="term" value="P:mitochondrial transmembrane transport"/>
    <property type="evidence" value="ECO:0007669"/>
    <property type="project" value="InterPro"/>
</dbReference>
<dbReference type="PANTHER" id="PTHR45760:SF2">
    <property type="entry name" value="FI19922P1-RELATED"/>
    <property type="match status" value="1"/>
</dbReference>